<evidence type="ECO:0000256" key="4">
    <source>
        <dbReference type="ARBA" id="ARBA00022824"/>
    </source>
</evidence>
<dbReference type="GO" id="GO:0005739">
    <property type="term" value="C:mitochondrion"/>
    <property type="evidence" value="ECO:0007669"/>
    <property type="project" value="UniProtKB-SubCell"/>
</dbReference>
<keyword evidence="6" id="KW-0472">Membrane</keyword>
<dbReference type="Gene3D" id="3.40.50.1820">
    <property type="entry name" value="alpha/beta hydrolase"/>
    <property type="match status" value="1"/>
</dbReference>
<sequence>MEPTENQSSILTTCPDVDADGITVLVDPAEPKLDIVFIHGFTGHPYHTWVHNGMPPSRTDTAESSSKFKLPWFNKNDGQSSTTAPKSDAVFWPYDLLPITVPNARVMTFGYGNHIGNFITPANTRSVYDIATDLLTALETYRRPHTLQKLPILFVAHSLGGIIVKDLLRQSYDHKDSEIPNQEHLAEICKSCIGALFFGTPHQGAEPLTLALKVLKSILTVVGPFSINQKVLDILLRDSSELRRLNDWFPIKADALKWAIHSFQETVPLRRLGSSSKLVYSSTFLAVMWMNTPPSARTRVV</sequence>
<dbReference type="GO" id="GO:0016020">
    <property type="term" value="C:membrane"/>
    <property type="evidence" value="ECO:0007669"/>
    <property type="project" value="UniProtKB-SubCell"/>
</dbReference>
<dbReference type="PANTHER" id="PTHR48182:SF2">
    <property type="entry name" value="PROTEIN SERAC1"/>
    <property type="match status" value="1"/>
</dbReference>
<keyword evidence="8" id="KW-1185">Reference proteome</keyword>
<keyword evidence="4" id="KW-0256">Endoplasmic reticulum</keyword>
<evidence type="ECO:0000256" key="2">
    <source>
        <dbReference type="ARBA" id="ARBA00004240"/>
    </source>
</evidence>
<evidence type="ECO:0000256" key="5">
    <source>
        <dbReference type="ARBA" id="ARBA00023128"/>
    </source>
</evidence>
<dbReference type="Proteomes" id="UP000275078">
    <property type="component" value="Unassembled WGS sequence"/>
</dbReference>
<gene>
    <name evidence="7" type="ORF">BJ508DRAFT_315704</name>
</gene>
<name>A0A3N4HEE0_ASCIM</name>
<evidence type="ECO:0008006" key="9">
    <source>
        <dbReference type="Google" id="ProtNLM"/>
    </source>
</evidence>
<accession>A0A3N4HEE0</accession>
<keyword evidence="5" id="KW-0496">Mitochondrion</keyword>
<evidence type="ECO:0000313" key="7">
    <source>
        <dbReference type="EMBL" id="RPA71338.1"/>
    </source>
</evidence>
<dbReference type="GO" id="GO:0005783">
    <property type="term" value="C:endoplasmic reticulum"/>
    <property type="evidence" value="ECO:0007669"/>
    <property type="project" value="UniProtKB-SubCell"/>
</dbReference>
<dbReference type="PANTHER" id="PTHR48182">
    <property type="entry name" value="PROTEIN SERAC1"/>
    <property type="match status" value="1"/>
</dbReference>
<evidence type="ECO:0000256" key="6">
    <source>
        <dbReference type="ARBA" id="ARBA00023136"/>
    </source>
</evidence>
<reference evidence="7 8" key="1">
    <citation type="journal article" date="2018" name="Nat. Ecol. Evol.">
        <title>Pezizomycetes genomes reveal the molecular basis of ectomycorrhizal truffle lifestyle.</title>
        <authorList>
            <person name="Murat C."/>
            <person name="Payen T."/>
            <person name="Noel B."/>
            <person name="Kuo A."/>
            <person name="Morin E."/>
            <person name="Chen J."/>
            <person name="Kohler A."/>
            <person name="Krizsan K."/>
            <person name="Balestrini R."/>
            <person name="Da Silva C."/>
            <person name="Montanini B."/>
            <person name="Hainaut M."/>
            <person name="Levati E."/>
            <person name="Barry K.W."/>
            <person name="Belfiori B."/>
            <person name="Cichocki N."/>
            <person name="Clum A."/>
            <person name="Dockter R.B."/>
            <person name="Fauchery L."/>
            <person name="Guy J."/>
            <person name="Iotti M."/>
            <person name="Le Tacon F."/>
            <person name="Lindquist E.A."/>
            <person name="Lipzen A."/>
            <person name="Malagnac F."/>
            <person name="Mello A."/>
            <person name="Molinier V."/>
            <person name="Miyauchi S."/>
            <person name="Poulain J."/>
            <person name="Riccioni C."/>
            <person name="Rubini A."/>
            <person name="Sitrit Y."/>
            <person name="Splivallo R."/>
            <person name="Traeger S."/>
            <person name="Wang M."/>
            <person name="Zifcakova L."/>
            <person name="Wipf D."/>
            <person name="Zambonelli A."/>
            <person name="Paolocci F."/>
            <person name="Nowrousian M."/>
            <person name="Ottonello S."/>
            <person name="Baldrian P."/>
            <person name="Spatafora J.W."/>
            <person name="Henrissat B."/>
            <person name="Nagy L.G."/>
            <person name="Aury J.M."/>
            <person name="Wincker P."/>
            <person name="Grigoriev I.V."/>
            <person name="Bonfante P."/>
            <person name="Martin F.M."/>
        </authorList>
    </citation>
    <scope>NUCLEOTIDE SEQUENCE [LARGE SCALE GENOMIC DNA]</scope>
    <source>
        <strain evidence="7 8">RN42</strain>
    </source>
</reference>
<protein>
    <recommendedName>
        <fullName evidence="9">DUF676 domain-containing protein</fullName>
    </recommendedName>
</protein>
<dbReference type="SUPFAM" id="SSF53474">
    <property type="entry name" value="alpha/beta-Hydrolases"/>
    <property type="match status" value="1"/>
</dbReference>
<dbReference type="OrthoDB" id="194358at2759"/>
<proteinExistence type="predicted"/>
<comment type="subcellular location">
    <subcellularLocation>
        <location evidence="2">Endoplasmic reticulum</location>
    </subcellularLocation>
    <subcellularLocation>
        <location evidence="3">Membrane</location>
    </subcellularLocation>
    <subcellularLocation>
        <location evidence="1">Mitochondrion</location>
    </subcellularLocation>
</comment>
<dbReference type="AlphaFoldDB" id="A0A3N4HEE0"/>
<organism evidence="7 8">
    <name type="scientific">Ascobolus immersus RN42</name>
    <dbReference type="NCBI Taxonomy" id="1160509"/>
    <lineage>
        <taxon>Eukaryota</taxon>
        <taxon>Fungi</taxon>
        <taxon>Dikarya</taxon>
        <taxon>Ascomycota</taxon>
        <taxon>Pezizomycotina</taxon>
        <taxon>Pezizomycetes</taxon>
        <taxon>Pezizales</taxon>
        <taxon>Ascobolaceae</taxon>
        <taxon>Ascobolus</taxon>
    </lineage>
</organism>
<evidence type="ECO:0000256" key="1">
    <source>
        <dbReference type="ARBA" id="ARBA00004173"/>
    </source>
</evidence>
<evidence type="ECO:0000313" key="8">
    <source>
        <dbReference type="Proteomes" id="UP000275078"/>
    </source>
</evidence>
<dbReference type="EMBL" id="ML119941">
    <property type="protein sequence ID" value="RPA71338.1"/>
    <property type="molecule type" value="Genomic_DNA"/>
</dbReference>
<dbReference type="InterPro" id="IPR052374">
    <property type="entry name" value="SERAC1"/>
</dbReference>
<dbReference type="InterPro" id="IPR029058">
    <property type="entry name" value="AB_hydrolase_fold"/>
</dbReference>
<evidence type="ECO:0000256" key="3">
    <source>
        <dbReference type="ARBA" id="ARBA00004370"/>
    </source>
</evidence>